<keyword evidence="2" id="KW-1185">Reference proteome</keyword>
<reference evidence="1" key="1">
    <citation type="submission" date="2019-11" db="EMBL/GenBank/DDBJ databases">
        <title>Nori genome reveals adaptations in red seaweeds to the harsh intertidal environment.</title>
        <authorList>
            <person name="Wang D."/>
            <person name="Mao Y."/>
        </authorList>
    </citation>
    <scope>NUCLEOTIDE SEQUENCE</scope>
    <source>
        <tissue evidence="1">Gametophyte</tissue>
    </source>
</reference>
<protein>
    <submittedName>
        <fullName evidence="1">Uncharacterized protein</fullName>
    </submittedName>
</protein>
<evidence type="ECO:0000313" key="1">
    <source>
        <dbReference type="EMBL" id="KAK1864705.1"/>
    </source>
</evidence>
<organism evidence="1 2">
    <name type="scientific">Pyropia yezoensis</name>
    <name type="common">Susabi-nori</name>
    <name type="synonym">Porphyra yezoensis</name>
    <dbReference type="NCBI Taxonomy" id="2788"/>
    <lineage>
        <taxon>Eukaryota</taxon>
        <taxon>Rhodophyta</taxon>
        <taxon>Bangiophyceae</taxon>
        <taxon>Bangiales</taxon>
        <taxon>Bangiaceae</taxon>
        <taxon>Pyropia</taxon>
    </lineage>
</organism>
<gene>
    <name evidence="1" type="ORF">I4F81_007249</name>
</gene>
<proteinExistence type="predicted"/>
<comment type="caution">
    <text evidence="1">The sequence shown here is derived from an EMBL/GenBank/DDBJ whole genome shotgun (WGS) entry which is preliminary data.</text>
</comment>
<evidence type="ECO:0000313" key="2">
    <source>
        <dbReference type="Proteomes" id="UP000798662"/>
    </source>
</evidence>
<dbReference type="EMBL" id="CM020619">
    <property type="protein sequence ID" value="KAK1864705.1"/>
    <property type="molecule type" value="Genomic_DNA"/>
</dbReference>
<accession>A0ACC3C3C2</accession>
<sequence length="92" mass="8572">MAGGGSLAVGAADGRGAAPAGDAVRGWEAGDATAAAAAAAAATAAAAGVPSFDYILGAGPAISRTRGRQLREDFMGGGVGDPTAVLGRDSDG</sequence>
<dbReference type="Proteomes" id="UP000798662">
    <property type="component" value="Chromosome 2"/>
</dbReference>
<name>A0ACC3C3C2_PYRYE</name>